<keyword evidence="4" id="KW-1185">Reference proteome</keyword>
<sequence length="134" mass="13857">MKIDLVSLAMLMALGGLVDAIPTPDKGRNSANGGDSGKHVQVGAGDAAHGAGGAEHGAYGDQAHRGVGVVDIASGNHHGAADVDGGKDYEKKGKQADYAKKAKEADYEKKAKDTDYEKKAKEADYAKKGQGHRL</sequence>
<evidence type="ECO:0000256" key="2">
    <source>
        <dbReference type="SAM" id="SignalP"/>
    </source>
</evidence>
<feature type="compositionally biased region" description="Basic and acidic residues" evidence="1">
    <location>
        <begin position="79"/>
        <end position="127"/>
    </location>
</feature>
<name>A0A4Q4SZV5_9PEZI</name>
<organism evidence="3 4">
    <name type="scientific">Monosporascus ibericus</name>
    <dbReference type="NCBI Taxonomy" id="155417"/>
    <lineage>
        <taxon>Eukaryota</taxon>
        <taxon>Fungi</taxon>
        <taxon>Dikarya</taxon>
        <taxon>Ascomycota</taxon>
        <taxon>Pezizomycotina</taxon>
        <taxon>Sordariomycetes</taxon>
        <taxon>Xylariomycetidae</taxon>
        <taxon>Xylariales</taxon>
        <taxon>Xylariales incertae sedis</taxon>
        <taxon>Monosporascus</taxon>
    </lineage>
</organism>
<comment type="caution">
    <text evidence="3">The sequence shown here is derived from an EMBL/GenBank/DDBJ whole genome shotgun (WGS) entry which is preliminary data.</text>
</comment>
<proteinExistence type="predicted"/>
<feature type="region of interest" description="Disordered" evidence="1">
    <location>
        <begin position="21"/>
        <end position="134"/>
    </location>
</feature>
<evidence type="ECO:0000256" key="1">
    <source>
        <dbReference type="SAM" id="MobiDB-lite"/>
    </source>
</evidence>
<dbReference type="STRING" id="155417.A0A4Q4SZV5"/>
<evidence type="ECO:0000313" key="3">
    <source>
        <dbReference type="EMBL" id="RYO90925.1"/>
    </source>
</evidence>
<keyword evidence="2" id="KW-0732">Signal</keyword>
<evidence type="ECO:0000313" key="4">
    <source>
        <dbReference type="Proteomes" id="UP000293360"/>
    </source>
</evidence>
<accession>A0A4Q4SZV5</accession>
<dbReference type="Proteomes" id="UP000293360">
    <property type="component" value="Unassembled WGS sequence"/>
</dbReference>
<dbReference type="AlphaFoldDB" id="A0A4Q4SZV5"/>
<reference evidence="3 4" key="1">
    <citation type="submission" date="2018-06" db="EMBL/GenBank/DDBJ databases">
        <title>Complete Genomes of Monosporascus.</title>
        <authorList>
            <person name="Robinson A.J."/>
            <person name="Natvig D.O."/>
        </authorList>
    </citation>
    <scope>NUCLEOTIDE SEQUENCE [LARGE SCALE GENOMIC DNA]</scope>
    <source>
        <strain evidence="3 4">CBS 110550</strain>
    </source>
</reference>
<dbReference type="EMBL" id="QJNU01000644">
    <property type="protein sequence ID" value="RYO90925.1"/>
    <property type="molecule type" value="Genomic_DNA"/>
</dbReference>
<feature type="signal peptide" evidence="2">
    <location>
        <begin position="1"/>
        <end position="20"/>
    </location>
</feature>
<feature type="chain" id="PRO_5021030287" evidence="2">
    <location>
        <begin position="21"/>
        <end position="134"/>
    </location>
</feature>
<dbReference type="OrthoDB" id="4771677at2759"/>
<gene>
    <name evidence="3" type="ORF">DL764_008357</name>
</gene>
<protein>
    <submittedName>
        <fullName evidence="3">Uncharacterized protein</fullName>
    </submittedName>
</protein>